<organism evidence="2 3">
    <name type="scientific">Lentibacillus halodurans</name>
    <dbReference type="NCBI Taxonomy" id="237679"/>
    <lineage>
        <taxon>Bacteria</taxon>
        <taxon>Bacillati</taxon>
        <taxon>Bacillota</taxon>
        <taxon>Bacilli</taxon>
        <taxon>Bacillales</taxon>
        <taxon>Bacillaceae</taxon>
        <taxon>Lentibacillus</taxon>
    </lineage>
</organism>
<dbReference type="EMBL" id="FOJW01000011">
    <property type="protein sequence ID" value="SFB24469.1"/>
    <property type="molecule type" value="Genomic_DNA"/>
</dbReference>
<sequence length="528" mass="58980">MEQNGEAKKGIPKKYIAIIVAALLVIGGSVAAFVLKTGSPKAQYFSAEKNTIEFITEKVEERYQSEFDWAKTTMENPTENSLELSAEYNGPPSNGMGMSPEQLINNSTIQLTSQLNQDENQLAADLQMNFAGIDINDVSMYVDADNVQLELPFLEEGLQIKDDDLTALLQEADPSLNDFNIDFEQLFNQMDGMLSDEDQSYIADEYFAMIYNELPDDAFESADETVTVQDESIDTEKITLQLSEQEVKELVTTVLEKMKNDDQLKEIIKDQIKMQQFGIFASNTMPAEMENEVDTMMEDFEQSIDETINGLEDFQIPDGLTSVVWVQDDLIVKRDFSVSMAPKDEETVSLTVQGNQLLQDAQQTIDYEFAIDEGALTLNADLSNQDNALDDSISVAAGDIELSYTGTSTLEDGTREFERTFSLNSQSTNDSGSLNWNGEATYDNDQMNAEHTLTVEIPDLPQDIISLHVKNDAQTINEVEQPDDANAKNLGGMSLNELEQYFQTEVATQFQQWLMEIMGAPGDSMNSF</sequence>
<keyword evidence="1" id="KW-0812">Transmembrane</keyword>
<accession>A0A1I0ZF93</accession>
<keyword evidence="1" id="KW-0472">Membrane</keyword>
<gene>
    <name evidence="2" type="ORF">SAMN04488072_11143</name>
</gene>
<dbReference type="Proteomes" id="UP000198642">
    <property type="component" value="Unassembled WGS sequence"/>
</dbReference>
<reference evidence="2 3" key="1">
    <citation type="submission" date="2016-10" db="EMBL/GenBank/DDBJ databases">
        <authorList>
            <person name="de Groot N.N."/>
        </authorList>
    </citation>
    <scope>NUCLEOTIDE SEQUENCE [LARGE SCALE GENOMIC DNA]</scope>
    <source>
        <strain evidence="2 3">CGMCC 1.3702</strain>
    </source>
</reference>
<feature type="transmembrane region" description="Helical" evidence="1">
    <location>
        <begin position="15"/>
        <end position="35"/>
    </location>
</feature>
<evidence type="ECO:0000313" key="2">
    <source>
        <dbReference type="EMBL" id="SFB24469.1"/>
    </source>
</evidence>
<proteinExistence type="predicted"/>
<dbReference type="STRING" id="237679.SAMN04488072_11143"/>
<protein>
    <recommendedName>
        <fullName evidence="4">DUF945 domain-containing protein</fullName>
    </recommendedName>
</protein>
<dbReference type="RefSeq" id="WP_090239147.1">
    <property type="nucleotide sequence ID" value="NZ_FOJW01000011.1"/>
</dbReference>
<evidence type="ECO:0000313" key="3">
    <source>
        <dbReference type="Proteomes" id="UP000198642"/>
    </source>
</evidence>
<evidence type="ECO:0008006" key="4">
    <source>
        <dbReference type="Google" id="ProtNLM"/>
    </source>
</evidence>
<evidence type="ECO:0000256" key="1">
    <source>
        <dbReference type="SAM" id="Phobius"/>
    </source>
</evidence>
<keyword evidence="3" id="KW-1185">Reference proteome</keyword>
<keyword evidence="1" id="KW-1133">Transmembrane helix</keyword>
<name>A0A1I0ZF93_9BACI</name>
<dbReference type="AlphaFoldDB" id="A0A1I0ZF93"/>
<dbReference type="OrthoDB" id="2729040at2"/>